<organism evidence="1 2">
    <name type="scientific">Thalassotalea psychrophila</name>
    <dbReference type="NCBI Taxonomy" id="3065647"/>
    <lineage>
        <taxon>Bacteria</taxon>
        <taxon>Pseudomonadati</taxon>
        <taxon>Pseudomonadota</taxon>
        <taxon>Gammaproteobacteria</taxon>
        <taxon>Alteromonadales</taxon>
        <taxon>Colwelliaceae</taxon>
        <taxon>Thalassotalea</taxon>
    </lineage>
</organism>
<evidence type="ECO:0000313" key="2">
    <source>
        <dbReference type="Proteomes" id="UP001258994"/>
    </source>
</evidence>
<proteinExistence type="predicted"/>
<evidence type="ECO:0000313" key="1">
    <source>
        <dbReference type="EMBL" id="WNC72496.1"/>
    </source>
</evidence>
<evidence type="ECO:0008006" key="3">
    <source>
        <dbReference type="Google" id="ProtNLM"/>
    </source>
</evidence>
<reference evidence="2" key="1">
    <citation type="submission" date="2023-09" db="EMBL/GenBank/DDBJ databases">
        <authorList>
            <person name="Li S."/>
            <person name="Li X."/>
            <person name="Zhang C."/>
            <person name="Zhao Z."/>
        </authorList>
    </citation>
    <scope>NUCLEOTIDE SEQUENCE [LARGE SCALE GENOMIC DNA]</scope>
    <source>
        <strain evidence="2">SQ149</strain>
    </source>
</reference>
<dbReference type="RefSeq" id="WP_348391613.1">
    <property type="nucleotide sequence ID" value="NZ_CP134145.1"/>
</dbReference>
<dbReference type="Proteomes" id="UP001258994">
    <property type="component" value="Chromosome"/>
</dbReference>
<protein>
    <recommendedName>
        <fullName evidence="3">Transposase</fullName>
    </recommendedName>
</protein>
<gene>
    <name evidence="1" type="ORF">RGQ13_00555</name>
</gene>
<accession>A0ABY9TUG6</accession>
<keyword evidence="2" id="KW-1185">Reference proteome</keyword>
<dbReference type="EMBL" id="CP134145">
    <property type="protein sequence ID" value="WNC72496.1"/>
    <property type="molecule type" value="Genomic_DNA"/>
</dbReference>
<sequence length="184" mass="21755">MKHTEWLIRCSKKIKHKFRKNRTPLSQALVYFFLDNDIEWTHAFTGTFKYSKKNKDAVTKELDRFTNELHSRCRMSKWKRRSKRFPKERLPMVSVVEGDGDLIHIHCHFLLAKPENIIISNDSFAKLIVDAWNKVPTTSCLFNDVKPLHNTLGWADYISKEVTTDDASAINWQFTHLFRKTTKK</sequence>
<name>A0ABY9TUG6_9GAMM</name>